<dbReference type="EMBL" id="RKLX01000008">
    <property type="protein sequence ID" value="TGD18991.1"/>
    <property type="molecule type" value="Genomic_DNA"/>
</dbReference>
<evidence type="ECO:0000256" key="1">
    <source>
        <dbReference type="ARBA" id="ARBA00007521"/>
    </source>
</evidence>
<reference evidence="3 4" key="1">
    <citation type="submission" date="2018-10" db="EMBL/GenBank/DDBJ databases">
        <title>Lactobacillus sp. R7 and Lactobacillus sp. R19 isolated from fermented mustard green product of Taiwan.</title>
        <authorList>
            <person name="Lin S.-T."/>
        </authorList>
    </citation>
    <scope>NUCLEOTIDE SEQUENCE [LARGE SCALE GENOMIC DNA]</scope>
    <source>
        <strain evidence="3 4">BCRC 81129</strain>
    </source>
</reference>
<dbReference type="GO" id="GO:0016075">
    <property type="term" value="P:rRNA catabolic process"/>
    <property type="evidence" value="ECO:0007669"/>
    <property type="project" value="TreeGrafter"/>
</dbReference>
<dbReference type="InterPro" id="IPR003477">
    <property type="entry name" value="PemK-like"/>
</dbReference>
<dbReference type="GO" id="GO:0003677">
    <property type="term" value="F:DNA binding"/>
    <property type="evidence" value="ECO:0007669"/>
    <property type="project" value="InterPro"/>
</dbReference>
<gene>
    <name evidence="3" type="ORF">EGT51_06230</name>
</gene>
<dbReference type="PANTHER" id="PTHR33988">
    <property type="entry name" value="ENDORIBONUCLEASE MAZF-RELATED"/>
    <property type="match status" value="1"/>
</dbReference>
<name>A0A4Z0J9V2_9LACO</name>
<dbReference type="Proteomes" id="UP000297348">
    <property type="component" value="Unassembled WGS sequence"/>
</dbReference>
<dbReference type="RefSeq" id="WP_135367881.1">
    <property type="nucleotide sequence ID" value="NZ_RKLX01000008.1"/>
</dbReference>
<dbReference type="GO" id="GO:0004521">
    <property type="term" value="F:RNA endonuclease activity"/>
    <property type="evidence" value="ECO:0007669"/>
    <property type="project" value="TreeGrafter"/>
</dbReference>
<comment type="similarity">
    <text evidence="1">Belongs to the PemK/MazF family.</text>
</comment>
<proteinExistence type="inferred from homology"/>
<sequence>MVERIPKAGQIIYINFSPSASSEIVKQRPAVVVSNNILMKTSDFVWVAPISHGTYNGVDYPLHVKLDSRTKIDGNVYVEQLKSFDYQARNWEFVEDLPSDIFDEIRKKAVLVLK</sequence>
<dbReference type="Gene3D" id="2.30.30.110">
    <property type="match status" value="1"/>
</dbReference>
<evidence type="ECO:0000256" key="2">
    <source>
        <dbReference type="ARBA" id="ARBA00022649"/>
    </source>
</evidence>
<keyword evidence="2" id="KW-1277">Toxin-antitoxin system</keyword>
<organism evidence="3 4">
    <name type="scientific">Levilactobacillus suantsaiihabitans</name>
    <dbReference type="NCBI Taxonomy" id="2487722"/>
    <lineage>
        <taxon>Bacteria</taxon>
        <taxon>Bacillati</taxon>
        <taxon>Bacillota</taxon>
        <taxon>Bacilli</taxon>
        <taxon>Lactobacillales</taxon>
        <taxon>Lactobacillaceae</taxon>
        <taxon>Levilactobacillus</taxon>
    </lineage>
</organism>
<dbReference type="SUPFAM" id="SSF50118">
    <property type="entry name" value="Cell growth inhibitor/plasmid maintenance toxic component"/>
    <property type="match status" value="1"/>
</dbReference>
<dbReference type="GO" id="GO:0006402">
    <property type="term" value="P:mRNA catabolic process"/>
    <property type="evidence" value="ECO:0007669"/>
    <property type="project" value="TreeGrafter"/>
</dbReference>
<protein>
    <submittedName>
        <fullName evidence="3">Type II toxin-antitoxin system PemK/MazF family toxin</fullName>
    </submittedName>
</protein>
<accession>A0A4Z0J9V2</accession>
<dbReference type="Pfam" id="PF02452">
    <property type="entry name" value="PemK_toxin"/>
    <property type="match status" value="1"/>
</dbReference>
<dbReference type="PANTHER" id="PTHR33988:SF3">
    <property type="entry name" value="ENDORIBONUCLEASE TOXIN CHPB-RELATED"/>
    <property type="match status" value="1"/>
</dbReference>
<dbReference type="OrthoDB" id="9808744at2"/>
<dbReference type="InterPro" id="IPR011067">
    <property type="entry name" value="Plasmid_toxin/cell-grow_inhib"/>
</dbReference>
<comment type="caution">
    <text evidence="3">The sequence shown here is derived from an EMBL/GenBank/DDBJ whole genome shotgun (WGS) entry which is preliminary data.</text>
</comment>
<dbReference type="AlphaFoldDB" id="A0A4Z0J9V2"/>
<keyword evidence="4" id="KW-1185">Reference proteome</keyword>
<evidence type="ECO:0000313" key="4">
    <source>
        <dbReference type="Proteomes" id="UP000297348"/>
    </source>
</evidence>
<evidence type="ECO:0000313" key="3">
    <source>
        <dbReference type="EMBL" id="TGD18991.1"/>
    </source>
</evidence>